<organism evidence="1 2">
    <name type="scientific">Peribacillus simplex NBRC 15720 = DSM 1321</name>
    <dbReference type="NCBI Taxonomy" id="1349754"/>
    <lineage>
        <taxon>Bacteria</taxon>
        <taxon>Bacillati</taxon>
        <taxon>Bacillota</taxon>
        <taxon>Bacilli</taxon>
        <taxon>Bacillales</taxon>
        <taxon>Bacillaceae</taxon>
        <taxon>Peribacillus</taxon>
    </lineage>
</organism>
<dbReference type="GeneID" id="56475049"/>
<proteinExistence type="predicted"/>
<dbReference type="RefSeq" id="WP_063232796.1">
    <property type="nucleotide sequence ID" value="NZ_BCVO01000003.1"/>
</dbReference>
<dbReference type="AlphaFoldDB" id="A0A223EL83"/>
<accession>A0A223EL83</accession>
<evidence type="ECO:0000313" key="1">
    <source>
        <dbReference type="EMBL" id="ASS95983.1"/>
    </source>
</evidence>
<reference evidence="1 2" key="1">
    <citation type="submission" date="2016-10" db="EMBL/GenBank/DDBJ databases">
        <title>The whole genome sequencing and assembly of Bacillus simplex DSM 1321 strain.</title>
        <authorList>
            <person name="Park M.-K."/>
            <person name="Lee Y.-J."/>
            <person name="Yi H."/>
            <person name="Bahn Y.-S."/>
            <person name="Kim J.F."/>
            <person name="Lee D.-W."/>
        </authorList>
    </citation>
    <scope>NUCLEOTIDE SEQUENCE [LARGE SCALE GENOMIC DNA]</scope>
    <source>
        <strain evidence="1 2">DSM 1321</strain>
    </source>
</reference>
<name>A0A223EL83_9BACI</name>
<sequence>MSWEVMTSNDYPCKCGKGTYTYISEMDDWSRSREEYILNCDYCKEKYVFSEGSFISNEVVKITTKFHKQIDKYVDELNDYMKNTYDSSWLMLFNSCKTKKDYWNRLVRIKKELGIYSHSLGTFYKDVKGYESIENYLLQLFYSYSTYKETDHHIFDRLVKLMDISDKQIQEIKTQISIVYIEMKEELKTVT</sequence>
<evidence type="ECO:0000313" key="2">
    <source>
        <dbReference type="Proteomes" id="UP000214618"/>
    </source>
</evidence>
<dbReference type="Proteomes" id="UP000214618">
    <property type="component" value="Chromosome"/>
</dbReference>
<gene>
    <name evidence="1" type="ORF">BS1321_19975</name>
</gene>
<dbReference type="OrthoDB" id="2884116at2"/>
<protein>
    <submittedName>
        <fullName evidence="1">Uncharacterized protein</fullName>
    </submittedName>
</protein>
<dbReference type="EMBL" id="CP017704">
    <property type="protein sequence ID" value="ASS95983.1"/>
    <property type="molecule type" value="Genomic_DNA"/>
</dbReference>